<dbReference type="OrthoDB" id="9807384at2"/>
<feature type="region of interest" description="Disordered" evidence="1">
    <location>
        <begin position="395"/>
        <end position="434"/>
    </location>
</feature>
<proteinExistence type="predicted"/>
<evidence type="ECO:0000313" key="4">
    <source>
        <dbReference type="Proteomes" id="UP000005801"/>
    </source>
</evidence>
<accession>A6G2R8</accession>
<feature type="compositionally biased region" description="Low complexity" evidence="1">
    <location>
        <begin position="77"/>
        <end position="88"/>
    </location>
</feature>
<keyword evidence="2" id="KW-1133">Transmembrane helix</keyword>
<dbReference type="Proteomes" id="UP000005801">
    <property type="component" value="Unassembled WGS sequence"/>
</dbReference>
<evidence type="ECO:0000313" key="3">
    <source>
        <dbReference type="EMBL" id="EDM79768.1"/>
    </source>
</evidence>
<feature type="compositionally biased region" description="Basic and acidic residues" evidence="1">
    <location>
        <begin position="409"/>
        <end position="434"/>
    </location>
</feature>
<keyword evidence="4" id="KW-1185">Reference proteome</keyword>
<dbReference type="EMBL" id="ABCS01000016">
    <property type="protein sequence ID" value="EDM79768.1"/>
    <property type="molecule type" value="Genomic_DNA"/>
</dbReference>
<organism evidence="3 4">
    <name type="scientific">Plesiocystis pacifica SIR-1</name>
    <dbReference type="NCBI Taxonomy" id="391625"/>
    <lineage>
        <taxon>Bacteria</taxon>
        <taxon>Pseudomonadati</taxon>
        <taxon>Myxococcota</taxon>
        <taxon>Polyangia</taxon>
        <taxon>Nannocystales</taxon>
        <taxon>Nannocystaceae</taxon>
        <taxon>Plesiocystis</taxon>
    </lineage>
</organism>
<gene>
    <name evidence="3" type="ORF">PPSIR1_31753</name>
</gene>
<dbReference type="eggNOG" id="ENOG50337KD">
    <property type="taxonomic scope" value="Bacteria"/>
</dbReference>
<dbReference type="STRING" id="391625.PPSIR1_31753"/>
<reference evidence="3 4" key="1">
    <citation type="submission" date="2007-06" db="EMBL/GenBank/DDBJ databases">
        <authorList>
            <person name="Shimkets L."/>
            <person name="Ferriera S."/>
            <person name="Johnson J."/>
            <person name="Kravitz S."/>
            <person name="Beeson K."/>
            <person name="Sutton G."/>
            <person name="Rogers Y.-H."/>
            <person name="Friedman R."/>
            <person name="Frazier M."/>
            <person name="Venter J.C."/>
        </authorList>
    </citation>
    <scope>NUCLEOTIDE SEQUENCE [LARGE SCALE GENOMIC DNA]</scope>
    <source>
        <strain evidence="3 4">SIR-1</strain>
    </source>
</reference>
<dbReference type="RefSeq" id="WP_006971017.1">
    <property type="nucleotide sequence ID" value="NZ_ABCS01000016.1"/>
</dbReference>
<feature type="transmembrane region" description="Helical" evidence="2">
    <location>
        <begin position="223"/>
        <end position="242"/>
    </location>
</feature>
<keyword evidence="2" id="KW-0812">Transmembrane</keyword>
<evidence type="ECO:0000256" key="2">
    <source>
        <dbReference type="SAM" id="Phobius"/>
    </source>
</evidence>
<feature type="region of interest" description="Disordered" evidence="1">
    <location>
        <begin position="64"/>
        <end position="98"/>
    </location>
</feature>
<keyword evidence="2" id="KW-0472">Membrane</keyword>
<sequence length="434" mass="45997">MTGGITLQVALAGLLALAPTEETGETGEAIAAETDTGTETGLESGTETGAELGTETGAELGTETGAELDDAPPPVAAAPAPTAAPDSPLTVTTRLTPEPSHIGDLLTYEIIVAFPADHSVNLPSGLDLSPLERVDVASGEVEPTGQDLRQRFTMTLQVFELGELEVPSFPITWIDPQGEVHTHMVPAHAFEVEALLANEAEPERLGEDPPISLEYPNIRLATILYGVLAGVVLAGLLALLWLRWTRRERPVVLPPPIPPHVVAREALDTLAAERDGLIEAGAYQEYYLRLTDIAKSYLGARFGFEALDRTTEEIEDILAQGGVPLDPLDPRVVLDFLQDCDLVKFARLSPPAEEAHEALEVVRGMVERSTPVAGPASPEAEGASEVVVGTGVVIEDIPPRAEPPLPAEPEVKPEAPDAKSPDVESPDAKSEETP</sequence>
<dbReference type="AlphaFoldDB" id="A6G2R8"/>
<evidence type="ECO:0000256" key="1">
    <source>
        <dbReference type="SAM" id="MobiDB-lite"/>
    </source>
</evidence>
<evidence type="ECO:0008006" key="5">
    <source>
        <dbReference type="Google" id="ProtNLM"/>
    </source>
</evidence>
<protein>
    <recommendedName>
        <fullName evidence="5">Protein BatD</fullName>
    </recommendedName>
</protein>
<comment type="caution">
    <text evidence="3">The sequence shown here is derived from an EMBL/GenBank/DDBJ whole genome shotgun (WGS) entry which is preliminary data.</text>
</comment>
<name>A6G2R8_9BACT</name>